<organism evidence="10 11">
    <name type="scientific">Caerostris extrusa</name>
    <name type="common">Bark spider</name>
    <name type="synonym">Caerostris bankana</name>
    <dbReference type="NCBI Taxonomy" id="172846"/>
    <lineage>
        <taxon>Eukaryota</taxon>
        <taxon>Metazoa</taxon>
        <taxon>Ecdysozoa</taxon>
        <taxon>Arthropoda</taxon>
        <taxon>Chelicerata</taxon>
        <taxon>Arachnida</taxon>
        <taxon>Araneae</taxon>
        <taxon>Araneomorphae</taxon>
        <taxon>Entelegynae</taxon>
        <taxon>Araneoidea</taxon>
        <taxon>Araneidae</taxon>
        <taxon>Caerostris</taxon>
    </lineage>
</organism>
<dbReference type="Proteomes" id="UP001054945">
    <property type="component" value="Unassembled WGS sequence"/>
</dbReference>
<dbReference type="SUPFAM" id="SSF81321">
    <property type="entry name" value="Family A G protein-coupled receptor-like"/>
    <property type="match status" value="1"/>
</dbReference>
<keyword evidence="5" id="KW-0297">G-protein coupled receptor</keyword>
<dbReference type="EMBL" id="BPLR01014617">
    <property type="protein sequence ID" value="GIY70025.1"/>
    <property type="molecule type" value="Genomic_DNA"/>
</dbReference>
<gene>
    <name evidence="10" type="primary">CapaR</name>
    <name evidence="10" type="ORF">CEXT_515561</name>
</gene>
<evidence type="ECO:0000256" key="1">
    <source>
        <dbReference type="ARBA" id="ARBA00004141"/>
    </source>
</evidence>
<comment type="subcellular location">
    <subcellularLocation>
        <location evidence="1">Membrane</location>
        <topology evidence="1">Multi-pass membrane protein</topology>
    </subcellularLocation>
</comment>
<name>A0AAV4VJ79_CAEEX</name>
<keyword evidence="7 10" id="KW-0675">Receptor</keyword>
<sequence>MNRLVLQEKDCHNFNKVTVVVAFFVCWAPYHSQRLLFLYVSLYGEWTETLRKINQDLFTLSGCFYYFNSTINPVLYTVMSNRFRVAFREMLCADNPCTLRPVFVAAAGNDSVTARRTVTDVPTLPPLSAQTCHRATIAGKFKRKVASPWKISF</sequence>
<reference evidence="10 11" key="1">
    <citation type="submission" date="2021-06" db="EMBL/GenBank/DDBJ databases">
        <title>Caerostris extrusa draft genome.</title>
        <authorList>
            <person name="Kono N."/>
            <person name="Arakawa K."/>
        </authorList>
    </citation>
    <scope>NUCLEOTIDE SEQUENCE [LARGE SCALE GENOMIC DNA]</scope>
</reference>
<keyword evidence="3" id="KW-0812">Transmembrane</keyword>
<dbReference type="Pfam" id="PF00001">
    <property type="entry name" value="7tm_1"/>
    <property type="match status" value="1"/>
</dbReference>
<evidence type="ECO:0000256" key="8">
    <source>
        <dbReference type="ARBA" id="ARBA00023224"/>
    </source>
</evidence>
<comment type="caution">
    <text evidence="10">The sequence shown here is derived from an EMBL/GenBank/DDBJ whole genome shotgun (WGS) entry which is preliminary data.</text>
</comment>
<evidence type="ECO:0000313" key="11">
    <source>
        <dbReference type="Proteomes" id="UP001054945"/>
    </source>
</evidence>
<dbReference type="InterPro" id="IPR017452">
    <property type="entry name" value="GPCR_Rhodpsn_7TM"/>
</dbReference>
<keyword evidence="4" id="KW-1133">Transmembrane helix</keyword>
<accession>A0AAV4VJ79</accession>
<keyword evidence="6" id="KW-0472">Membrane</keyword>
<evidence type="ECO:0000256" key="2">
    <source>
        <dbReference type="ARBA" id="ARBA00010663"/>
    </source>
</evidence>
<keyword evidence="8" id="KW-0807">Transducer</keyword>
<keyword evidence="10" id="KW-0527">Neuropeptide</keyword>
<dbReference type="GO" id="GO:0008188">
    <property type="term" value="F:neuropeptide receptor activity"/>
    <property type="evidence" value="ECO:0007669"/>
    <property type="project" value="TreeGrafter"/>
</dbReference>
<evidence type="ECO:0000256" key="7">
    <source>
        <dbReference type="ARBA" id="ARBA00023170"/>
    </source>
</evidence>
<evidence type="ECO:0000313" key="10">
    <source>
        <dbReference type="EMBL" id="GIY70025.1"/>
    </source>
</evidence>
<dbReference type="Gene3D" id="1.20.1070.10">
    <property type="entry name" value="Rhodopsin 7-helix transmembrane proteins"/>
    <property type="match status" value="1"/>
</dbReference>
<evidence type="ECO:0000256" key="4">
    <source>
        <dbReference type="ARBA" id="ARBA00022989"/>
    </source>
</evidence>
<dbReference type="InterPro" id="IPR000276">
    <property type="entry name" value="GPCR_Rhodpsn"/>
</dbReference>
<keyword evidence="11" id="KW-1185">Reference proteome</keyword>
<dbReference type="PRINTS" id="PR00237">
    <property type="entry name" value="GPCRRHODOPSN"/>
</dbReference>
<dbReference type="PROSITE" id="PS50262">
    <property type="entry name" value="G_PROTEIN_RECEP_F1_2"/>
    <property type="match status" value="1"/>
</dbReference>
<evidence type="ECO:0000256" key="6">
    <source>
        <dbReference type="ARBA" id="ARBA00023136"/>
    </source>
</evidence>
<dbReference type="GO" id="GO:0005886">
    <property type="term" value="C:plasma membrane"/>
    <property type="evidence" value="ECO:0007669"/>
    <property type="project" value="TreeGrafter"/>
</dbReference>
<evidence type="ECO:0000259" key="9">
    <source>
        <dbReference type="PROSITE" id="PS50262"/>
    </source>
</evidence>
<evidence type="ECO:0000256" key="5">
    <source>
        <dbReference type="ARBA" id="ARBA00023040"/>
    </source>
</evidence>
<comment type="similarity">
    <text evidence="2">Belongs to the G-protein coupled receptor 1 family.</text>
</comment>
<protein>
    <submittedName>
        <fullName evidence="10">Neuropeptides capa receptor</fullName>
    </submittedName>
</protein>
<dbReference type="PANTHER" id="PTHR24243:SF208">
    <property type="entry name" value="PYROKININ-1 RECEPTOR"/>
    <property type="match status" value="1"/>
</dbReference>
<proteinExistence type="inferred from homology"/>
<feature type="domain" description="G-protein coupled receptors family 1 profile" evidence="9">
    <location>
        <begin position="17"/>
        <end position="76"/>
    </location>
</feature>
<evidence type="ECO:0000256" key="3">
    <source>
        <dbReference type="ARBA" id="ARBA00022692"/>
    </source>
</evidence>
<dbReference type="AlphaFoldDB" id="A0AAV4VJ79"/>
<dbReference type="PANTHER" id="PTHR24243">
    <property type="entry name" value="G-PROTEIN COUPLED RECEPTOR"/>
    <property type="match status" value="1"/>
</dbReference>